<feature type="transmembrane region" description="Helical" evidence="8">
    <location>
        <begin position="289"/>
        <end position="314"/>
    </location>
</feature>
<feature type="domain" description="Protein kinase" evidence="9">
    <location>
        <begin position="91"/>
        <end position="406"/>
    </location>
</feature>
<evidence type="ECO:0000256" key="8">
    <source>
        <dbReference type="SAM" id="Phobius"/>
    </source>
</evidence>
<organism evidence="10 11">
    <name type="scientific">Reticulomyxa filosa</name>
    <dbReference type="NCBI Taxonomy" id="46433"/>
    <lineage>
        <taxon>Eukaryota</taxon>
        <taxon>Sar</taxon>
        <taxon>Rhizaria</taxon>
        <taxon>Retaria</taxon>
        <taxon>Foraminifera</taxon>
        <taxon>Monothalamids</taxon>
        <taxon>Reticulomyxidae</taxon>
        <taxon>Reticulomyxa</taxon>
    </lineage>
</organism>
<evidence type="ECO:0000256" key="7">
    <source>
        <dbReference type="SAM" id="MobiDB-lite"/>
    </source>
</evidence>
<feature type="compositionally biased region" description="Polar residues" evidence="7">
    <location>
        <begin position="491"/>
        <end position="516"/>
    </location>
</feature>
<dbReference type="InterPro" id="IPR008271">
    <property type="entry name" value="Ser/Thr_kinase_AS"/>
</dbReference>
<feature type="non-terminal residue" evidence="10">
    <location>
        <position position="1"/>
    </location>
</feature>
<dbReference type="Pfam" id="PF00069">
    <property type="entry name" value="Pkinase"/>
    <property type="match status" value="2"/>
</dbReference>
<dbReference type="PANTHER" id="PTHR24347">
    <property type="entry name" value="SERINE/THREONINE-PROTEIN KINASE"/>
    <property type="match status" value="1"/>
</dbReference>
<accession>X6MTC9</accession>
<comment type="caution">
    <text evidence="10">The sequence shown here is derived from an EMBL/GenBank/DDBJ whole genome shotgun (WGS) entry which is preliminary data.</text>
</comment>
<dbReference type="Gene3D" id="3.30.200.20">
    <property type="entry name" value="Phosphorylase Kinase, domain 1"/>
    <property type="match status" value="1"/>
</dbReference>
<feature type="transmembrane region" description="Helical" evidence="8">
    <location>
        <begin position="334"/>
        <end position="351"/>
    </location>
</feature>
<evidence type="ECO:0000256" key="2">
    <source>
        <dbReference type="ARBA" id="ARBA00022679"/>
    </source>
</evidence>
<dbReference type="PROSITE" id="PS00107">
    <property type="entry name" value="PROTEIN_KINASE_ATP"/>
    <property type="match status" value="1"/>
</dbReference>
<dbReference type="GO" id="GO:0005524">
    <property type="term" value="F:ATP binding"/>
    <property type="evidence" value="ECO:0007669"/>
    <property type="project" value="UniProtKB-UniRule"/>
</dbReference>
<evidence type="ECO:0000256" key="6">
    <source>
        <dbReference type="PROSITE-ProRule" id="PRU10141"/>
    </source>
</evidence>
<dbReference type="InterPro" id="IPR000719">
    <property type="entry name" value="Prot_kinase_dom"/>
</dbReference>
<keyword evidence="5 6" id="KW-0067">ATP-binding</keyword>
<evidence type="ECO:0000313" key="11">
    <source>
        <dbReference type="Proteomes" id="UP000023152"/>
    </source>
</evidence>
<keyword evidence="1" id="KW-0723">Serine/threonine-protein kinase</keyword>
<dbReference type="PROSITE" id="PS00108">
    <property type="entry name" value="PROTEIN_KINASE_ST"/>
    <property type="match status" value="1"/>
</dbReference>
<dbReference type="PROSITE" id="PS50011">
    <property type="entry name" value="PROTEIN_KINASE_DOM"/>
    <property type="match status" value="1"/>
</dbReference>
<keyword evidence="4 10" id="KW-0418">Kinase</keyword>
<dbReference type="AlphaFoldDB" id="X6MTC9"/>
<keyword evidence="2" id="KW-0808">Transferase</keyword>
<evidence type="ECO:0000256" key="4">
    <source>
        <dbReference type="ARBA" id="ARBA00022777"/>
    </source>
</evidence>
<feature type="transmembrane region" description="Helical" evidence="8">
    <location>
        <begin position="634"/>
        <end position="656"/>
    </location>
</feature>
<dbReference type="SMART" id="SM00220">
    <property type="entry name" value="S_TKc"/>
    <property type="match status" value="1"/>
</dbReference>
<dbReference type="InterPro" id="IPR011009">
    <property type="entry name" value="Kinase-like_dom_sf"/>
</dbReference>
<keyword evidence="11" id="KW-1185">Reference proteome</keyword>
<feature type="binding site" evidence="6">
    <location>
        <position position="120"/>
    </location>
    <ligand>
        <name>ATP</name>
        <dbReference type="ChEBI" id="CHEBI:30616"/>
    </ligand>
</feature>
<evidence type="ECO:0000259" key="9">
    <source>
        <dbReference type="PROSITE" id="PS50011"/>
    </source>
</evidence>
<dbReference type="SUPFAM" id="SSF56112">
    <property type="entry name" value="Protein kinase-like (PK-like)"/>
    <property type="match status" value="1"/>
</dbReference>
<dbReference type="FunFam" id="3.30.200.20:FF:000003">
    <property type="entry name" value="Non-specific serine/threonine protein kinase"/>
    <property type="match status" value="1"/>
</dbReference>
<dbReference type="CDD" id="cd05117">
    <property type="entry name" value="STKc_CAMK"/>
    <property type="match status" value="1"/>
</dbReference>
<evidence type="ECO:0000256" key="1">
    <source>
        <dbReference type="ARBA" id="ARBA00022527"/>
    </source>
</evidence>
<feature type="region of interest" description="Disordered" evidence="7">
    <location>
        <begin position="475"/>
        <end position="524"/>
    </location>
</feature>
<gene>
    <name evidence="10" type="ORF">RFI_20086</name>
</gene>
<evidence type="ECO:0000313" key="10">
    <source>
        <dbReference type="EMBL" id="ETO17243.1"/>
    </source>
</evidence>
<keyword evidence="8" id="KW-0472">Membrane</keyword>
<dbReference type="Gene3D" id="1.10.510.10">
    <property type="entry name" value="Transferase(Phosphotransferase) domain 1"/>
    <property type="match status" value="1"/>
</dbReference>
<sequence>KKKKKKGGGGGGGGGGSREKESEKIHIKTLIEGRFTMPKKKNFFLKNDTLLVNRQNLRIETFQKKKKKKKLSRFPFPSLYEEKASGINKKYELRTALGTGSFAVVRLGIDRSTGQHVAVKQIDKKKYQTKSKSKNPDSIKNEFEILRNINHKNIIKVYDVFETDETLYLVLEMASGGDLFQRIVQNKKLSGEFALTIYIYIHIYTYINILYILMWQLLSAIKHLHDGKVAHRDLKPENVLLKANDSWEIKITDFGLSRALKLDQEALTTMCGTPLFLAPEILSSHKTGLVLFFFFCFYYYYYYYSLFFVPLLLLMYSNLCTLRICIGYGFEVDYWSMGVILYLMLVGHVPYNDKDGLLLDLVKAGKFTFPAQTWRYVSPDAKDLVQNLMQVDPTKRFGWEQADPLSIPPPEEFGLECVKEVTQSHDNATPIISSTQLSKELSSGLTVAFDHMEMFAVTANAITTTATNMTLTTNTTTATPNLATPTLATPQINHNSPKKLQNGTATTRPSQDTSPVFPSKLQKNSRKRVLSQRNDFDVFDFQHLGDDQNLSPKCKKPKLQDNFVVCQDCATIKRSYLNKYHRIFIIIKKKIVSIQCPIKLENKQECKHKRCSPMFWFSFCVKESSQNYLSKSKIITNFLLLLYLSYFIITISSFALFFKGCFFLLVNVRFLVLIKAAHFYRFRFTILEETNPLNFLGINLIRLFPKRGFLLFDKNIIITWWQKKLKIYNREKNNQTQSKNAQNKRNFVSINYKS</sequence>
<evidence type="ECO:0000256" key="5">
    <source>
        <dbReference type="ARBA" id="ARBA00022840"/>
    </source>
</evidence>
<feature type="transmembrane region" description="Helical" evidence="8">
    <location>
        <begin position="197"/>
        <end position="218"/>
    </location>
</feature>
<dbReference type="InterPro" id="IPR017441">
    <property type="entry name" value="Protein_kinase_ATP_BS"/>
</dbReference>
<dbReference type="EMBL" id="ASPP01017041">
    <property type="protein sequence ID" value="ETO17243.1"/>
    <property type="molecule type" value="Genomic_DNA"/>
</dbReference>
<reference evidence="10 11" key="1">
    <citation type="journal article" date="2013" name="Curr. Biol.">
        <title>The Genome of the Foraminiferan Reticulomyxa filosa.</title>
        <authorList>
            <person name="Glockner G."/>
            <person name="Hulsmann N."/>
            <person name="Schleicher M."/>
            <person name="Noegel A.A."/>
            <person name="Eichinger L."/>
            <person name="Gallinger C."/>
            <person name="Pawlowski J."/>
            <person name="Sierra R."/>
            <person name="Euteneuer U."/>
            <person name="Pillet L."/>
            <person name="Moustafa A."/>
            <person name="Platzer M."/>
            <person name="Groth M."/>
            <person name="Szafranski K."/>
            <person name="Schliwa M."/>
        </authorList>
    </citation>
    <scope>NUCLEOTIDE SEQUENCE [LARGE SCALE GENOMIC DNA]</scope>
</reference>
<name>X6MTC9_RETFI</name>
<dbReference type="GO" id="GO:0004674">
    <property type="term" value="F:protein serine/threonine kinase activity"/>
    <property type="evidence" value="ECO:0007669"/>
    <property type="project" value="UniProtKB-KW"/>
</dbReference>
<feature type="compositionally biased region" description="Low complexity" evidence="7">
    <location>
        <begin position="475"/>
        <end position="490"/>
    </location>
</feature>
<protein>
    <submittedName>
        <fullName evidence="10">Protein kinase 1</fullName>
    </submittedName>
</protein>
<keyword evidence="8" id="KW-1133">Transmembrane helix</keyword>
<keyword evidence="3 6" id="KW-0547">Nucleotide-binding</keyword>
<evidence type="ECO:0000256" key="3">
    <source>
        <dbReference type="ARBA" id="ARBA00022741"/>
    </source>
</evidence>
<feature type="region of interest" description="Disordered" evidence="7">
    <location>
        <begin position="1"/>
        <end position="23"/>
    </location>
</feature>
<dbReference type="Proteomes" id="UP000023152">
    <property type="component" value="Unassembled WGS sequence"/>
</dbReference>
<proteinExistence type="predicted"/>
<keyword evidence="8" id="KW-0812">Transmembrane</keyword>